<evidence type="ECO:0000256" key="2">
    <source>
        <dbReference type="ARBA" id="ARBA00038251"/>
    </source>
</evidence>
<dbReference type="STRING" id="1230383.M5EBN6"/>
<dbReference type="PANTHER" id="PTHR23083">
    <property type="entry name" value="TETRATRICOPEPTIDE REPEAT PROTEIN, TPR"/>
    <property type="match status" value="1"/>
</dbReference>
<evidence type="ECO:0000256" key="3">
    <source>
        <dbReference type="SAM" id="MobiDB-lite"/>
    </source>
</evidence>
<dbReference type="AlphaFoldDB" id="M5EBN6"/>
<comment type="similarity">
    <text evidence="2">Belongs to the YPP1 family.</text>
</comment>
<dbReference type="Gene3D" id="1.25.40.10">
    <property type="entry name" value="Tetratricopeptide repeat domain"/>
    <property type="match status" value="2"/>
</dbReference>
<evidence type="ECO:0000313" key="5">
    <source>
        <dbReference type="Proteomes" id="UP000186303"/>
    </source>
</evidence>
<feature type="compositionally biased region" description="Basic and acidic residues" evidence="3">
    <location>
        <begin position="30"/>
        <end position="39"/>
    </location>
</feature>
<dbReference type="HOGENOM" id="CLU_284857_0_0_1"/>
<dbReference type="InterPro" id="IPR051722">
    <property type="entry name" value="Endocytosis_PI4K-reg_protein"/>
</dbReference>
<name>M5EBN6_MALS4</name>
<dbReference type="OMA" id="CNGDWQA"/>
<protein>
    <submittedName>
        <fullName evidence="4">Uncharacterized protein</fullName>
    </submittedName>
</protein>
<proteinExistence type="inferred from homology"/>
<keyword evidence="5" id="KW-1185">Reference proteome</keyword>
<feature type="region of interest" description="Disordered" evidence="3">
    <location>
        <begin position="309"/>
        <end position="339"/>
    </location>
</feature>
<dbReference type="RefSeq" id="XP_018740963.1">
    <property type="nucleotide sequence ID" value="XM_018884289.1"/>
</dbReference>
<dbReference type="InterPro" id="IPR019734">
    <property type="entry name" value="TPR_rpt"/>
</dbReference>
<comment type="function">
    <text evidence="1">Involved in endocytosis.</text>
</comment>
<organism evidence="4 5">
    <name type="scientific">Malassezia sympodialis (strain ATCC 42132)</name>
    <name type="common">Atopic eczema-associated yeast</name>
    <dbReference type="NCBI Taxonomy" id="1230383"/>
    <lineage>
        <taxon>Eukaryota</taxon>
        <taxon>Fungi</taxon>
        <taxon>Dikarya</taxon>
        <taxon>Basidiomycota</taxon>
        <taxon>Ustilaginomycotina</taxon>
        <taxon>Malasseziomycetes</taxon>
        <taxon>Malasseziales</taxon>
        <taxon>Malasseziaceae</taxon>
        <taxon>Malassezia</taxon>
    </lineage>
</organism>
<dbReference type="VEuPathDB" id="FungiDB:MSYG_1121"/>
<dbReference type="InterPro" id="IPR011990">
    <property type="entry name" value="TPR-like_helical_dom_sf"/>
</dbReference>
<gene>
    <name evidence="4" type="ORF">MSYG_1121</name>
</gene>
<dbReference type="PROSITE" id="PS50005">
    <property type="entry name" value="TPR"/>
    <property type="match status" value="1"/>
</dbReference>
<dbReference type="OrthoDB" id="29013at2759"/>
<dbReference type="Proteomes" id="UP000186303">
    <property type="component" value="Chromosome 2"/>
</dbReference>
<accession>M5EBN6</accession>
<dbReference type="KEGG" id="msym:MSY001_2436"/>
<dbReference type="PANTHER" id="PTHR23083:SF464">
    <property type="entry name" value="TETRATRICOPEPTIDE REPEAT DOMAIN 7, ISOFORM A"/>
    <property type="match status" value="1"/>
</dbReference>
<dbReference type="SUPFAM" id="SSF48452">
    <property type="entry name" value="TPR-like"/>
    <property type="match status" value="1"/>
</dbReference>
<dbReference type="EMBL" id="LT671822">
    <property type="protein sequence ID" value="SHO76782.1"/>
    <property type="molecule type" value="Genomic_DNA"/>
</dbReference>
<evidence type="ECO:0000256" key="1">
    <source>
        <dbReference type="ARBA" id="ARBA00002550"/>
    </source>
</evidence>
<evidence type="ECO:0000313" key="4">
    <source>
        <dbReference type="EMBL" id="SHO76782.1"/>
    </source>
</evidence>
<reference evidence="5" key="1">
    <citation type="journal article" date="2017" name="Nucleic Acids Res.">
        <title>Proteogenomics produces comprehensive and highly accurate protein-coding gene annotation in a complete genome assembly of Malassezia sympodialis.</title>
        <authorList>
            <person name="Zhu Y."/>
            <person name="Engstroem P.G."/>
            <person name="Tellgren-Roth C."/>
            <person name="Baudo C.D."/>
            <person name="Kennell J.C."/>
            <person name="Sun S."/>
            <person name="Billmyre R.B."/>
            <person name="Schroeder M.S."/>
            <person name="Andersson A."/>
            <person name="Holm T."/>
            <person name="Sigurgeirsson B."/>
            <person name="Wu G."/>
            <person name="Sankaranarayanan S.R."/>
            <person name="Siddharthan R."/>
            <person name="Sanyal K."/>
            <person name="Lundeberg J."/>
            <person name="Nystedt B."/>
            <person name="Boekhout T."/>
            <person name="Dawson T.L. Jr."/>
            <person name="Heitman J."/>
            <person name="Scheynius A."/>
            <person name="Lehtioe J."/>
        </authorList>
    </citation>
    <scope>NUCLEOTIDE SEQUENCE [LARGE SCALE GENOMIC DNA]</scope>
    <source>
        <strain evidence="5">ATCC 42132</strain>
    </source>
</reference>
<sequence>MFKANKGPHYARELHNARLRGLAFWHTDPAHEAPADRDAGPQGPGGASADAFHTLLRKFSKHNPQSLTTARIATIEHDMQRYMSTFLRAQGFRDASHANDGPSGAALPPVMDASDASAKQVQDLVAELQSLARATAGDSYDATACVALSALGLFLLGRDEEVTQLVTQTHLLQMDPSAGTPATEHHVALAMMGAVLHGMAQERSRADLSGALQAYSYAIRLHERMRSGAAVARTMPFVDEMERWAETALYRSALLTLRLRGTEAGVEALRVYQAHETRWPSWFCLTQRNVLRSLHADLLNQQRGSVGALAPGTVRAPDATGPRTTSTRRPHGAAALGAAPPSWSAEYAKLKTSAAQLLQSTPSFPHANESNAQAERLAEQLVESWRLDGAHDVQGADDVVQLLYGFTRITFRSMTVLRLLVHMLVAAEAYAEAGALVDKYRSLVDTTWEASGRPAQRDTSALRAVDGPLEYIDTLLLGAMVHLRYLRQPKDALSLTEALLALVQDAHAAVPSTVAARVWRVGAEVRASLVPAALPAERSAYLVEAQQALEEAVSLDDQAAESFWALGYVHALARHVDAATAAVRRAIELEPAWIEAWHLLVLLLTAQKDFAGARRLAAEALSRIEADDEADMLPAGEAPRPSTSLRTRLVSLDYEPTPFERACTYVRLLMTHNTLVELTEGVPSALEDQRDLFTAYQVHVAPLSTTRMAPSDMTAQAPEFVQPPAAALAASPAEARLAFRVRVATRLLQSLWLQSAATFRRGDDLVQARSAIAEAEQLDTRWADVWVQLALWCRAAAPPVESAITCLYKALACETDHVAASVHLARVLLDASEELPLRASHAGTLSAVAAAPENANALMELALVDAQGPVSMASAEARARASASRSLGSADMPLALPDVSPAFQWRTDEALSTVGLAEGLLRTATLGHGWDVPEAWHALAQLAQRTGRPQTVQRRTLLEALRLEATRPVRAWHETQRTGLP</sequence>
<feature type="region of interest" description="Disordered" evidence="3">
    <location>
        <begin position="30"/>
        <end position="49"/>
    </location>
</feature>